<keyword evidence="1" id="KW-0472">Membrane</keyword>
<evidence type="ECO:0000313" key="3">
    <source>
        <dbReference type="Proteomes" id="UP000031623"/>
    </source>
</evidence>
<keyword evidence="1" id="KW-1133">Transmembrane helix</keyword>
<sequence>MTIFTPKDALALGITVFSVLGVAVLSLVVISISHDNTTGNNVLSAVLPLLGSWVGTVLAYYFSRDNFEAASQSLSNMVDKVSKTELKSVPVTERMIKVDEIFHKQESETNQKLVDILEKFDDSKEIWSRLPIFSDEKQIKGLIHRATIEKFIMKNYKNTDSSQKVEDLTIMDLLNDPQLKDKYDVLSESSTLADAKQKMEQLTCKDIFITKSGKQEEPVIGWITNAIIMKNAKL</sequence>
<keyword evidence="1" id="KW-0812">Transmembrane</keyword>
<dbReference type="EMBL" id="AP014633">
    <property type="protein sequence ID" value="BAP57287.1"/>
    <property type="molecule type" value="Genomic_DNA"/>
</dbReference>
<dbReference type="AlphaFoldDB" id="A0A090AMP0"/>
<name>A0A090AMP0_9GAMM</name>
<dbReference type="InterPro" id="IPR046342">
    <property type="entry name" value="CBS_dom_sf"/>
</dbReference>
<dbReference type="HOGENOM" id="CLU_1184599_0_0_6"/>
<dbReference type="Proteomes" id="UP000031623">
    <property type="component" value="Chromosome"/>
</dbReference>
<dbReference type="Gene3D" id="3.10.580.10">
    <property type="entry name" value="CBS-domain"/>
    <property type="match status" value="1"/>
</dbReference>
<feature type="transmembrane region" description="Helical" evidence="1">
    <location>
        <begin position="9"/>
        <end position="30"/>
    </location>
</feature>
<dbReference type="STRING" id="40754.THII_2990"/>
<feature type="transmembrane region" description="Helical" evidence="1">
    <location>
        <begin position="42"/>
        <end position="62"/>
    </location>
</feature>
<accession>A0A090AMP0</accession>
<protein>
    <recommendedName>
        <fullName evidence="4">CBS domain-containing protein</fullName>
    </recommendedName>
</protein>
<dbReference type="OrthoDB" id="4582921at2"/>
<dbReference type="SUPFAM" id="SSF54631">
    <property type="entry name" value="CBS-domain pair"/>
    <property type="match status" value="1"/>
</dbReference>
<evidence type="ECO:0008006" key="4">
    <source>
        <dbReference type="Google" id="ProtNLM"/>
    </source>
</evidence>
<keyword evidence="3" id="KW-1185">Reference proteome</keyword>
<proteinExistence type="predicted"/>
<organism evidence="2 3">
    <name type="scientific">Thioploca ingrica</name>
    <dbReference type="NCBI Taxonomy" id="40754"/>
    <lineage>
        <taxon>Bacteria</taxon>
        <taxon>Pseudomonadati</taxon>
        <taxon>Pseudomonadota</taxon>
        <taxon>Gammaproteobacteria</taxon>
        <taxon>Thiotrichales</taxon>
        <taxon>Thiotrichaceae</taxon>
        <taxon>Thioploca</taxon>
    </lineage>
</organism>
<reference evidence="2 3" key="1">
    <citation type="journal article" date="2014" name="ISME J.">
        <title>Ecophysiology of Thioploca ingrica as revealed by the complete genome sequence supplemented with proteomic evidence.</title>
        <authorList>
            <person name="Kojima H."/>
            <person name="Ogura Y."/>
            <person name="Yamamoto N."/>
            <person name="Togashi T."/>
            <person name="Mori H."/>
            <person name="Watanabe T."/>
            <person name="Nemoto F."/>
            <person name="Kurokawa K."/>
            <person name="Hayashi T."/>
            <person name="Fukui M."/>
        </authorList>
    </citation>
    <scope>NUCLEOTIDE SEQUENCE [LARGE SCALE GENOMIC DNA]</scope>
</reference>
<evidence type="ECO:0000313" key="2">
    <source>
        <dbReference type="EMBL" id="BAP57287.1"/>
    </source>
</evidence>
<dbReference type="KEGG" id="tig:THII_2990"/>
<evidence type="ECO:0000256" key="1">
    <source>
        <dbReference type="SAM" id="Phobius"/>
    </source>
</evidence>
<gene>
    <name evidence="2" type="ORF">THII_2990</name>
</gene>